<proteinExistence type="predicted"/>
<comment type="caution">
    <text evidence="1">The sequence shown here is derived from an EMBL/GenBank/DDBJ whole genome shotgun (WGS) entry which is preliminary data.</text>
</comment>
<evidence type="ECO:0000313" key="2">
    <source>
        <dbReference type="Proteomes" id="UP001148662"/>
    </source>
</evidence>
<organism evidence="1 2">
    <name type="scientific">Phlebia brevispora</name>
    <dbReference type="NCBI Taxonomy" id="194682"/>
    <lineage>
        <taxon>Eukaryota</taxon>
        <taxon>Fungi</taxon>
        <taxon>Dikarya</taxon>
        <taxon>Basidiomycota</taxon>
        <taxon>Agaricomycotina</taxon>
        <taxon>Agaricomycetes</taxon>
        <taxon>Polyporales</taxon>
        <taxon>Meruliaceae</taxon>
        <taxon>Phlebia</taxon>
    </lineage>
</organism>
<gene>
    <name evidence="1" type="ORF">NM688_g166</name>
</gene>
<keyword evidence="2" id="KW-1185">Reference proteome</keyword>
<evidence type="ECO:0000313" key="1">
    <source>
        <dbReference type="EMBL" id="KAJ3559715.1"/>
    </source>
</evidence>
<accession>A0ACC1TFG0</accession>
<reference evidence="1" key="1">
    <citation type="submission" date="2022-07" db="EMBL/GenBank/DDBJ databases">
        <title>Genome Sequence of Phlebia brevispora.</title>
        <authorList>
            <person name="Buettner E."/>
        </authorList>
    </citation>
    <scope>NUCLEOTIDE SEQUENCE</scope>
    <source>
        <strain evidence="1">MPL23</strain>
    </source>
</reference>
<sequence>MFKHPTSTQPTHIFPRFTVKLEIQTLLFTFRLTAFLRCAINKFQDPTCTSSLRMMYRCKEKPEAGDIAKRAMRSLEGPEVHFRYCARFQSIQNDEMLSQQHVNSTHQMNTQHKARPNFTSLRTKPPKLQCSLSTLLSLQTALSLPSAFNSAAANISSDDDWFKSLLAPLSTILPLPCPARARPRIGDFQVGYVYDTQMLMHECLTGHPEQPGRIKGIYDLLKKEDLLTKMRKLPIRLAEREEILLVHNEHLWDKVMAISAMNEQDIADSENYYTELSLYVHPQTPLASRLSCGGVIEATLAVARGQVKKSFAIVRPPGHHSEPDEHMGFCFFNNVAVAIRVMQQLTPLRKVLVLDWDIHHGNGTQRAFYNDSSVLYISLHRYENGQYYPNGPFGNMTSCGEGAGLGYSVNIPWPSKGMGDADYLHAFQSIVMPIAMEFAPELVIISSGFDAAEGDDLGECHVSPAGYAHMTHMLSSLAGGKLVVALEGGYNVDAISRSALAVARVLLGEAPPEIEPMVASEDATETVWQVAMEQSKYWKSVNPKALEPREEVDPVTFSIPEILKAHRQDYLFRTHEMLQIPFVNPALEERFSAQVSCTKDIMDNQTLVVFVHEFGNLRVELDSVTTCNVKLEHSYMVDFSKELISWVKKCKYALLDVNVFPKPFATNKMKHRSVKDDYSGDVMVYLWDNYVSLTEARRVILIGHGPGCHSMLYLLENRTTSVMKLVKGIVQVVGTYNLPSTPRDQHEMRQWYLEHSFVVVPKTHRFLLGGGKFLKRHGKVVVIDEPKPIKLVIRAFPGICTFVSSVLGDPAAAIPKASTSNGTSNINNNAATVGKAVGVTTTTTNTATIVVNGPVA</sequence>
<dbReference type="EMBL" id="JANHOG010000012">
    <property type="protein sequence ID" value="KAJ3559715.1"/>
    <property type="molecule type" value="Genomic_DNA"/>
</dbReference>
<protein>
    <submittedName>
        <fullName evidence="1">Uncharacterized protein</fullName>
    </submittedName>
</protein>
<dbReference type="Proteomes" id="UP001148662">
    <property type="component" value="Unassembled WGS sequence"/>
</dbReference>
<name>A0ACC1TFG0_9APHY</name>